<sequence>MSQTDSCLHHAAAQRCSELQLPCCLKTLLIQLNCSSIVM</sequence>
<reference evidence="1" key="1">
    <citation type="submission" date="2014-11" db="EMBL/GenBank/DDBJ databases">
        <authorList>
            <person name="Amaro Gonzalez C."/>
        </authorList>
    </citation>
    <scope>NUCLEOTIDE SEQUENCE</scope>
</reference>
<reference evidence="1" key="2">
    <citation type="journal article" date="2015" name="Fish Shellfish Immunol.">
        <title>Early steps in the European eel (Anguilla anguilla)-Vibrio vulnificus interaction in the gills: Role of the RtxA13 toxin.</title>
        <authorList>
            <person name="Callol A."/>
            <person name="Pajuelo D."/>
            <person name="Ebbesson L."/>
            <person name="Teles M."/>
            <person name="MacKenzie S."/>
            <person name="Amaro C."/>
        </authorList>
    </citation>
    <scope>NUCLEOTIDE SEQUENCE</scope>
</reference>
<name>A0A0E9S9B9_ANGAN</name>
<accession>A0A0E9S9B9</accession>
<dbReference type="EMBL" id="GBXM01070573">
    <property type="protein sequence ID" value="JAH38004.1"/>
    <property type="molecule type" value="Transcribed_RNA"/>
</dbReference>
<evidence type="ECO:0000313" key="1">
    <source>
        <dbReference type="EMBL" id="JAH38004.1"/>
    </source>
</evidence>
<proteinExistence type="predicted"/>
<organism evidence="1">
    <name type="scientific">Anguilla anguilla</name>
    <name type="common">European freshwater eel</name>
    <name type="synonym">Muraena anguilla</name>
    <dbReference type="NCBI Taxonomy" id="7936"/>
    <lineage>
        <taxon>Eukaryota</taxon>
        <taxon>Metazoa</taxon>
        <taxon>Chordata</taxon>
        <taxon>Craniata</taxon>
        <taxon>Vertebrata</taxon>
        <taxon>Euteleostomi</taxon>
        <taxon>Actinopterygii</taxon>
        <taxon>Neopterygii</taxon>
        <taxon>Teleostei</taxon>
        <taxon>Anguilliformes</taxon>
        <taxon>Anguillidae</taxon>
        <taxon>Anguilla</taxon>
    </lineage>
</organism>
<protein>
    <submittedName>
        <fullName evidence="1">Uncharacterized protein</fullName>
    </submittedName>
</protein>
<dbReference type="AlphaFoldDB" id="A0A0E9S9B9"/>